<proteinExistence type="predicted"/>
<dbReference type="Proteomes" id="UP000582213">
    <property type="component" value="Unassembled WGS sequence"/>
</dbReference>
<name>A0A7J9RUB4_SULOH</name>
<dbReference type="AlphaFoldDB" id="A0A7J9RUB4"/>
<evidence type="ECO:0000313" key="1">
    <source>
        <dbReference type="EMBL" id="MBB5254345.1"/>
    </source>
</evidence>
<dbReference type="EMBL" id="JACHFY010000014">
    <property type="protein sequence ID" value="MBB5254345.1"/>
    <property type="molecule type" value="Genomic_DNA"/>
</dbReference>
<comment type="caution">
    <text evidence="1">The sequence shown here is derived from an EMBL/GenBank/DDBJ whole genome shotgun (WGS) entry which is preliminary data.</text>
</comment>
<protein>
    <submittedName>
        <fullName evidence="1">Uncharacterized protein</fullName>
    </submittedName>
</protein>
<accession>A0A7J9RUB4</accession>
<reference evidence="1 2" key="1">
    <citation type="submission" date="2020-08" db="EMBL/GenBank/DDBJ databases">
        <title>Genomic Encyclopedia of Type Strains, Phase IV (KMG-IV): sequencing the most valuable type-strain genomes for metagenomic binning, comparative biology and taxonomic classification.</title>
        <authorList>
            <person name="Goeker M."/>
        </authorList>
    </citation>
    <scope>NUCLEOTIDE SEQUENCE [LARGE SCALE GENOMIC DNA]</scope>
    <source>
        <strain evidence="1 2">DSM 12421</strain>
    </source>
</reference>
<sequence>MGIEHANKKASEISKENRAVFSWIFRWIVGYK</sequence>
<gene>
    <name evidence="1" type="ORF">HNQ62_002119</name>
</gene>
<evidence type="ECO:0000313" key="2">
    <source>
        <dbReference type="Proteomes" id="UP000582213"/>
    </source>
</evidence>
<organism evidence="1 2">
    <name type="scientific">Sulfurisphaera ohwakuensis</name>
    <dbReference type="NCBI Taxonomy" id="69656"/>
    <lineage>
        <taxon>Archaea</taxon>
        <taxon>Thermoproteota</taxon>
        <taxon>Thermoprotei</taxon>
        <taxon>Sulfolobales</taxon>
        <taxon>Sulfolobaceae</taxon>
        <taxon>Sulfurisphaera</taxon>
    </lineage>
</organism>